<keyword evidence="9" id="KW-1185">Reference proteome</keyword>
<dbReference type="GO" id="GO:0010629">
    <property type="term" value="P:negative regulation of gene expression"/>
    <property type="evidence" value="ECO:0007669"/>
    <property type="project" value="TreeGrafter"/>
</dbReference>
<dbReference type="GO" id="GO:0016757">
    <property type="term" value="F:glycosyltransferase activity"/>
    <property type="evidence" value="ECO:0007669"/>
    <property type="project" value="UniProtKB-KW"/>
</dbReference>
<dbReference type="GO" id="GO:0003714">
    <property type="term" value="F:transcription corepressor activity"/>
    <property type="evidence" value="ECO:0007669"/>
    <property type="project" value="TreeGrafter"/>
</dbReference>
<dbReference type="EMBL" id="CAJZBQ010000062">
    <property type="protein sequence ID" value="CAG9335623.1"/>
    <property type="molecule type" value="Genomic_DNA"/>
</dbReference>
<feature type="domain" description="Macro" evidence="7">
    <location>
        <begin position="10"/>
        <end position="192"/>
    </location>
</feature>
<dbReference type="InterPro" id="IPR002589">
    <property type="entry name" value="Macro_dom"/>
</dbReference>
<dbReference type="InterPro" id="IPR043472">
    <property type="entry name" value="Macro_dom-like"/>
</dbReference>
<dbReference type="PANTHER" id="PTHR14453">
    <property type="entry name" value="PARP/ZINC FINGER CCCH TYPE DOMAIN CONTAINING PROTEIN"/>
    <property type="match status" value="1"/>
</dbReference>
<organism evidence="8 9">
    <name type="scientific">Blepharisma stoltei</name>
    <dbReference type="NCBI Taxonomy" id="1481888"/>
    <lineage>
        <taxon>Eukaryota</taxon>
        <taxon>Sar</taxon>
        <taxon>Alveolata</taxon>
        <taxon>Ciliophora</taxon>
        <taxon>Postciliodesmatophora</taxon>
        <taxon>Heterotrichea</taxon>
        <taxon>Heterotrichida</taxon>
        <taxon>Blepharismidae</taxon>
        <taxon>Blepharisma</taxon>
    </lineage>
</organism>
<evidence type="ECO:0000256" key="2">
    <source>
        <dbReference type="ARBA" id="ARBA00022676"/>
    </source>
</evidence>
<evidence type="ECO:0000256" key="5">
    <source>
        <dbReference type="ARBA" id="ARBA00023242"/>
    </source>
</evidence>
<keyword evidence="2" id="KW-0328">Glycosyltransferase</keyword>
<feature type="compositionally biased region" description="Basic residues" evidence="6">
    <location>
        <begin position="239"/>
        <end position="250"/>
    </location>
</feature>
<sequence>MFGLFGKKKPKVLREFTHGTTKLQIVRNSISKENVGAIVNITNATLDQPDGVAKEIISSGSHQMLLDCRKWVLDNGQLAPGHIAVTPGGKLAAIHIIHLSSPSYQRSLPGQDAALRELIWSCLAKGEELGINSIALPAFCIGSFGYPLDLVVPVMLNTVQQYLLSHEDTKYNLIRFTNQDKSIYEVFVSEFERRWPDSIPQSKKKAKKSRQLASSLTPGMDRLVEREIERQRVSSPKPQKAKAKPSKKKNDKNEQDIELKDGVNLEALRNVAFKEDRK</sequence>
<dbReference type="PANTHER" id="PTHR14453:SF67">
    <property type="entry name" value="POLY [ADP-RIBOSE] POLYMERASE"/>
    <property type="match status" value="1"/>
</dbReference>
<dbReference type="SUPFAM" id="SSF52949">
    <property type="entry name" value="Macro domain-like"/>
    <property type="match status" value="1"/>
</dbReference>
<feature type="compositionally biased region" description="Basic and acidic residues" evidence="6">
    <location>
        <begin position="251"/>
        <end position="261"/>
    </location>
</feature>
<evidence type="ECO:0000313" key="8">
    <source>
        <dbReference type="EMBL" id="CAG9335623.1"/>
    </source>
</evidence>
<evidence type="ECO:0000259" key="7">
    <source>
        <dbReference type="PROSITE" id="PS51154"/>
    </source>
</evidence>
<proteinExistence type="predicted"/>
<dbReference type="SMART" id="SM00506">
    <property type="entry name" value="A1pp"/>
    <property type="match status" value="1"/>
</dbReference>
<gene>
    <name evidence="8" type="ORF">BSTOLATCC_MIC64088</name>
</gene>
<reference evidence="8" key="1">
    <citation type="submission" date="2021-09" db="EMBL/GenBank/DDBJ databases">
        <authorList>
            <consortium name="AG Swart"/>
            <person name="Singh M."/>
            <person name="Singh A."/>
            <person name="Seah K."/>
            <person name="Emmerich C."/>
        </authorList>
    </citation>
    <scope>NUCLEOTIDE SEQUENCE</scope>
    <source>
        <strain evidence="8">ATCC30299</strain>
    </source>
</reference>
<keyword evidence="5" id="KW-0539">Nucleus</keyword>
<protein>
    <recommendedName>
        <fullName evidence="7">Macro domain-containing protein</fullName>
    </recommendedName>
</protein>
<dbReference type="AlphaFoldDB" id="A0AAU9KC99"/>
<evidence type="ECO:0000313" key="9">
    <source>
        <dbReference type="Proteomes" id="UP001162131"/>
    </source>
</evidence>
<dbReference type="Pfam" id="PF01661">
    <property type="entry name" value="Macro"/>
    <property type="match status" value="1"/>
</dbReference>
<dbReference type="GO" id="GO:0005737">
    <property type="term" value="C:cytoplasm"/>
    <property type="evidence" value="ECO:0007669"/>
    <property type="project" value="TreeGrafter"/>
</dbReference>
<keyword evidence="3" id="KW-0808">Transferase</keyword>
<evidence type="ECO:0000256" key="4">
    <source>
        <dbReference type="ARBA" id="ARBA00023027"/>
    </source>
</evidence>
<dbReference type="Proteomes" id="UP001162131">
    <property type="component" value="Unassembled WGS sequence"/>
</dbReference>
<comment type="caution">
    <text evidence="8">The sequence shown here is derived from an EMBL/GenBank/DDBJ whole genome shotgun (WGS) entry which is preliminary data.</text>
</comment>
<accession>A0AAU9KC99</accession>
<dbReference type="Gene3D" id="3.40.220.10">
    <property type="entry name" value="Leucine Aminopeptidase, subunit E, domain 1"/>
    <property type="match status" value="1"/>
</dbReference>
<feature type="region of interest" description="Disordered" evidence="6">
    <location>
        <begin position="199"/>
        <end position="261"/>
    </location>
</feature>
<name>A0AAU9KC99_9CILI</name>
<evidence type="ECO:0000256" key="3">
    <source>
        <dbReference type="ARBA" id="ARBA00022679"/>
    </source>
</evidence>
<dbReference type="InterPro" id="IPR052056">
    <property type="entry name" value="Mono-ARTD/PARP"/>
</dbReference>
<evidence type="ECO:0000256" key="1">
    <source>
        <dbReference type="ARBA" id="ARBA00004123"/>
    </source>
</evidence>
<keyword evidence="4" id="KW-0520">NAD</keyword>
<comment type="subcellular location">
    <subcellularLocation>
        <location evidence="1">Nucleus</location>
    </subcellularLocation>
</comment>
<evidence type="ECO:0000256" key="6">
    <source>
        <dbReference type="SAM" id="MobiDB-lite"/>
    </source>
</evidence>
<dbReference type="GO" id="GO:0005634">
    <property type="term" value="C:nucleus"/>
    <property type="evidence" value="ECO:0007669"/>
    <property type="project" value="UniProtKB-SubCell"/>
</dbReference>
<dbReference type="PROSITE" id="PS51154">
    <property type="entry name" value="MACRO"/>
    <property type="match status" value="1"/>
</dbReference>
<feature type="compositionally biased region" description="Basic and acidic residues" evidence="6">
    <location>
        <begin position="222"/>
        <end position="232"/>
    </location>
</feature>